<keyword evidence="1" id="KW-0540">Nuclease</keyword>
<evidence type="ECO:0000256" key="2">
    <source>
        <dbReference type="ARBA" id="ARBA00022759"/>
    </source>
</evidence>
<evidence type="ECO:0000256" key="3">
    <source>
        <dbReference type="ARBA" id="ARBA00022801"/>
    </source>
</evidence>
<dbReference type="Proteomes" id="UP001576780">
    <property type="component" value="Unassembled WGS sequence"/>
</dbReference>
<dbReference type="PANTHER" id="PTHR12302">
    <property type="entry name" value="EBNA2 BINDING PROTEIN P100"/>
    <property type="match status" value="1"/>
</dbReference>
<dbReference type="Pfam" id="PF00565">
    <property type="entry name" value="SNase"/>
    <property type="match status" value="1"/>
</dbReference>
<protein>
    <submittedName>
        <fullName evidence="5">Thermonuclease family protein</fullName>
    </submittedName>
</protein>
<dbReference type="RefSeq" id="WP_413276987.1">
    <property type="nucleotide sequence ID" value="NZ_JBHFNT010000071.1"/>
</dbReference>
<keyword evidence="2" id="KW-0255">Endonuclease</keyword>
<evidence type="ECO:0000313" key="5">
    <source>
        <dbReference type="EMBL" id="MFB2834554.1"/>
    </source>
</evidence>
<dbReference type="SMART" id="SM00318">
    <property type="entry name" value="SNc"/>
    <property type="match status" value="1"/>
</dbReference>
<name>A0ABV4WHJ8_9CYAN</name>
<keyword evidence="3" id="KW-0378">Hydrolase</keyword>
<dbReference type="PROSITE" id="PS50830">
    <property type="entry name" value="TNASE_3"/>
    <property type="match status" value="1"/>
</dbReference>
<feature type="domain" description="TNase-like" evidence="4">
    <location>
        <begin position="41"/>
        <end position="177"/>
    </location>
</feature>
<evidence type="ECO:0000256" key="1">
    <source>
        <dbReference type="ARBA" id="ARBA00022722"/>
    </source>
</evidence>
<sequence>MSRKISKNQLFWQGLITLLLLLLIGGLANQFWGSTSLASASTQSATVLNVIDGDTLNVRMAKCRLPINGNPQQCRIRIACIDTPERGQNPFYQQAKNRLGELLPRGTNITLRDTETTAGDRIVAEVFKGRRSVSIQMVREGKAVAYCKHLGICSGSRNGLLSAEATARKAGLGVWNPQRPWTQIRENHPCRI</sequence>
<accession>A0ABV4WHJ8</accession>
<evidence type="ECO:0000259" key="4">
    <source>
        <dbReference type="PROSITE" id="PS50830"/>
    </source>
</evidence>
<comment type="caution">
    <text evidence="5">The sequence shown here is derived from an EMBL/GenBank/DDBJ whole genome shotgun (WGS) entry which is preliminary data.</text>
</comment>
<proteinExistence type="predicted"/>
<keyword evidence="6" id="KW-1185">Reference proteome</keyword>
<dbReference type="InterPro" id="IPR035437">
    <property type="entry name" value="SNase_OB-fold_sf"/>
</dbReference>
<dbReference type="PANTHER" id="PTHR12302:SF3">
    <property type="entry name" value="SERINE_THREONINE-PROTEIN KINASE 31"/>
    <property type="match status" value="1"/>
</dbReference>
<organism evidence="5 6">
    <name type="scientific">Floridaenema evergladense BLCC-F167</name>
    <dbReference type="NCBI Taxonomy" id="3153639"/>
    <lineage>
        <taxon>Bacteria</taxon>
        <taxon>Bacillati</taxon>
        <taxon>Cyanobacteriota</taxon>
        <taxon>Cyanophyceae</taxon>
        <taxon>Oscillatoriophycideae</taxon>
        <taxon>Aerosakkonematales</taxon>
        <taxon>Aerosakkonemataceae</taxon>
        <taxon>Floridanema</taxon>
        <taxon>Floridanema evergladense</taxon>
    </lineage>
</organism>
<evidence type="ECO:0000313" key="6">
    <source>
        <dbReference type="Proteomes" id="UP001576780"/>
    </source>
</evidence>
<dbReference type="EMBL" id="JBHFNT010000071">
    <property type="protein sequence ID" value="MFB2834554.1"/>
    <property type="molecule type" value="Genomic_DNA"/>
</dbReference>
<dbReference type="InterPro" id="IPR016071">
    <property type="entry name" value="Staphylococal_nuclease_OB-fold"/>
</dbReference>
<reference evidence="5 6" key="1">
    <citation type="submission" date="2024-09" db="EMBL/GenBank/DDBJ databases">
        <title>Floridaenema gen nov. (Aerosakkonemataceae, Aerosakkonematales ord. nov., Cyanobacteria) from benthic tropical and subtropical fresh waters, with the description of four new species.</title>
        <authorList>
            <person name="Moretto J.A."/>
            <person name="Berthold D.E."/>
            <person name="Lefler F.W."/>
            <person name="Huang I.-S."/>
            <person name="Laughinghouse H. IV."/>
        </authorList>
    </citation>
    <scope>NUCLEOTIDE SEQUENCE [LARGE SCALE GENOMIC DNA]</scope>
    <source>
        <strain evidence="5 6">BLCC-F167</strain>
    </source>
</reference>
<dbReference type="SUPFAM" id="SSF50199">
    <property type="entry name" value="Staphylococcal nuclease"/>
    <property type="match status" value="1"/>
</dbReference>
<dbReference type="Gene3D" id="2.40.50.90">
    <property type="match status" value="1"/>
</dbReference>
<gene>
    <name evidence="5" type="ORF">ACE1CA_08475</name>
</gene>